<evidence type="ECO:0000313" key="2">
    <source>
        <dbReference type="EMBL" id="KAJ6790840.1"/>
    </source>
</evidence>
<dbReference type="AlphaFoldDB" id="A0AAX6DGB3"/>
<reference evidence="2" key="2">
    <citation type="submission" date="2023-04" db="EMBL/GenBank/DDBJ databases">
        <authorList>
            <person name="Bruccoleri R.E."/>
            <person name="Oakeley E.J."/>
            <person name="Faust A.-M."/>
            <person name="Dessus-Babus S."/>
            <person name="Altorfer M."/>
            <person name="Burckhardt D."/>
            <person name="Oertli M."/>
            <person name="Naumann U."/>
            <person name="Petersen F."/>
            <person name="Wong J."/>
        </authorList>
    </citation>
    <scope>NUCLEOTIDE SEQUENCE</scope>
    <source>
        <strain evidence="2">GSM-AAB239-AS_SAM_17_03QT</strain>
        <tissue evidence="2">Leaf</tissue>
    </source>
</reference>
<dbReference type="EMBL" id="JANAVB010008661">
    <property type="protein sequence ID" value="KAJ6841395.1"/>
    <property type="molecule type" value="Genomic_DNA"/>
</dbReference>
<evidence type="ECO:0000313" key="5">
    <source>
        <dbReference type="Proteomes" id="UP001140949"/>
    </source>
</evidence>
<protein>
    <submittedName>
        <fullName evidence="2">S-norcoclaurine synthase 1-like</fullName>
    </submittedName>
</protein>
<reference evidence="2" key="1">
    <citation type="journal article" date="2023" name="GigaByte">
        <title>Genome assembly of the bearded iris, Iris pallida Lam.</title>
        <authorList>
            <person name="Bruccoleri R.E."/>
            <person name="Oakeley E.J."/>
            <person name="Faust A.M.E."/>
            <person name="Altorfer M."/>
            <person name="Dessus-Babus S."/>
            <person name="Burckhardt D."/>
            <person name="Oertli M."/>
            <person name="Naumann U."/>
            <person name="Petersen F."/>
            <person name="Wong J."/>
        </authorList>
    </citation>
    <scope>NUCLEOTIDE SEQUENCE</scope>
    <source>
        <strain evidence="2">GSM-AAB239-AS_SAM_17_03QT</strain>
    </source>
</reference>
<dbReference type="Proteomes" id="UP001140949">
    <property type="component" value="Unassembled WGS sequence"/>
</dbReference>
<dbReference type="EMBL" id="JANAVB010045017">
    <property type="protein sequence ID" value="KAJ6790840.1"/>
    <property type="molecule type" value="Genomic_DNA"/>
</dbReference>
<organism evidence="2 5">
    <name type="scientific">Iris pallida</name>
    <name type="common">Sweet iris</name>
    <dbReference type="NCBI Taxonomy" id="29817"/>
    <lineage>
        <taxon>Eukaryota</taxon>
        <taxon>Viridiplantae</taxon>
        <taxon>Streptophyta</taxon>
        <taxon>Embryophyta</taxon>
        <taxon>Tracheophyta</taxon>
        <taxon>Spermatophyta</taxon>
        <taxon>Magnoliopsida</taxon>
        <taxon>Liliopsida</taxon>
        <taxon>Asparagales</taxon>
        <taxon>Iridaceae</taxon>
        <taxon>Iridoideae</taxon>
        <taxon>Irideae</taxon>
        <taxon>Iris</taxon>
    </lineage>
</organism>
<feature type="compositionally biased region" description="Polar residues" evidence="1">
    <location>
        <begin position="1"/>
        <end position="19"/>
    </location>
</feature>
<feature type="region of interest" description="Disordered" evidence="1">
    <location>
        <begin position="1"/>
        <end position="39"/>
    </location>
</feature>
<comment type="caution">
    <text evidence="2">The sequence shown here is derived from an EMBL/GenBank/DDBJ whole genome shotgun (WGS) entry which is preliminary data.</text>
</comment>
<accession>A0AAX6DGB3</accession>
<evidence type="ECO:0000313" key="3">
    <source>
        <dbReference type="EMBL" id="KAJ6806235.1"/>
    </source>
</evidence>
<dbReference type="EMBL" id="JANAVB010034621">
    <property type="protein sequence ID" value="KAJ6806235.1"/>
    <property type="molecule type" value="Genomic_DNA"/>
</dbReference>
<gene>
    <name evidence="3" type="ORF">M6B38_176045</name>
    <name evidence="2" type="ORF">M6B38_248210</name>
    <name evidence="4" type="ORF">M6B38_307580</name>
</gene>
<evidence type="ECO:0000256" key="1">
    <source>
        <dbReference type="SAM" id="MobiDB-lite"/>
    </source>
</evidence>
<proteinExistence type="predicted"/>
<sequence length="50" mass="5761">MQQNCRRSADPSSMRSLITTHRRTPTDIGPTPRLPPMTPWFRLSYATTTK</sequence>
<name>A0AAX6DGB3_IRIPA</name>
<evidence type="ECO:0000313" key="4">
    <source>
        <dbReference type="EMBL" id="KAJ6841395.1"/>
    </source>
</evidence>
<keyword evidence="5" id="KW-1185">Reference proteome</keyword>